<gene>
    <name evidence="1" type="ORF">LCGC14_1278300</name>
</gene>
<comment type="caution">
    <text evidence="1">The sequence shown here is derived from an EMBL/GenBank/DDBJ whole genome shotgun (WGS) entry which is preliminary data.</text>
</comment>
<protein>
    <submittedName>
        <fullName evidence="1">Uncharacterized protein</fullName>
    </submittedName>
</protein>
<accession>A0A0F9NZ24</accession>
<reference evidence="1" key="1">
    <citation type="journal article" date="2015" name="Nature">
        <title>Complex archaea that bridge the gap between prokaryotes and eukaryotes.</title>
        <authorList>
            <person name="Spang A."/>
            <person name="Saw J.H."/>
            <person name="Jorgensen S.L."/>
            <person name="Zaremba-Niedzwiedzka K."/>
            <person name="Martijn J."/>
            <person name="Lind A.E."/>
            <person name="van Eijk R."/>
            <person name="Schleper C."/>
            <person name="Guy L."/>
            <person name="Ettema T.J."/>
        </authorList>
    </citation>
    <scope>NUCLEOTIDE SEQUENCE</scope>
</reference>
<dbReference type="AlphaFoldDB" id="A0A0F9NZ24"/>
<evidence type="ECO:0000313" key="1">
    <source>
        <dbReference type="EMBL" id="KKM86507.1"/>
    </source>
</evidence>
<name>A0A0F9NZ24_9ZZZZ</name>
<proteinExistence type="predicted"/>
<organism evidence="1">
    <name type="scientific">marine sediment metagenome</name>
    <dbReference type="NCBI Taxonomy" id="412755"/>
    <lineage>
        <taxon>unclassified sequences</taxon>
        <taxon>metagenomes</taxon>
        <taxon>ecological metagenomes</taxon>
    </lineage>
</organism>
<sequence>MSEATASEQPVRTVKGESTVVAIALDGEGFWVQYKGLPEWQLIAPVTWSMDALFRLTPGKPCPSCGKKVGRRLAQKGAKG</sequence>
<dbReference type="EMBL" id="LAZR01007245">
    <property type="protein sequence ID" value="KKM86507.1"/>
    <property type="molecule type" value="Genomic_DNA"/>
</dbReference>